<reference evidence="2 3" key="1">
    <citation type="submission" date="2024-02" db="EMBL/GenBank/DDBJ databases">
        <title>Genome analysis and characterization of Microbaculum marinisediminis sp. nov., isolated from marine sediment.</title>
        <authorList>
            <person name="Du Z.-J."/>
            <person name="Ye Y.-Q."/>
            <person name="Zhang Z.-R."/>
            <person name="Yuan S.-M."/>
            <person name="Zhang X.-Y."/>
        </authorList>
    </citation>
    <scope>NUCLEOTIDE SEQUENCE [LARGE SCALE GENOMIC DNA]</scope>
    <source>
        <strain evidence="2 3">SDUM1044001</strain>
    </source>
</reference>
<dbReference type="Proteomes" id="UP001378188">
    <property type="component" value="Unassembled WGS sequence"/>
</dbReference>
<dbReference type="RefSeq" id="WP_340330102.1">
    <property type="nucleotide sequence ID" value="NZ_JAZHOF010000005.1"/>
</dbReference>
<sequence>MRLSPAIHWFWREFRAVIVLLPLALAILAILTQWPLSDVTFLYVEL</sequence>
<keyword evidence="1" id="KW-0812">Transmembrane</keyword>
<protein>
    <recommendedName>
        <fullName evidence="4">ABC transporter permease</fullName>
    </recommendedName>
</protein>
<keyword evidence="1" id="KW-0472">Membrane</keyword>
<accession>A0AAW9RF63</accession>
<organism evidence="2 3">
    <name type="scientific">Microbaculum marinum</name>
    <dbReference type="NCBI Taxonomy" id="1764581"/>
    <lineage>
        <taxon>Bacteria</taxon>
        <taxon>Pseudomonadati</taxon>
        <taxon>Pseudomonadota</taxon>
        <taxon>Alphaproteobacteria</taxon>
        <taxon>Hyphomicrobiales</taxon>
        <taxon>Tepidamorphaceae</taxon>
        <taxon>Microbaculum</taxon>
    </lineage>
</organism>
<evidence type="ECO:0000313" key="3">
    <source>
        <dbReference type="Proteomes" id="UP001378188"/>
    </source>
</evidence>
<evidence type="ECO:0000256" key="1">
    <source>
        <dbReference type="SAM" id="Phobius"/>
    </source>
</evidence>
<dbReference type="EMBL" id="JAZHOF010000005">
    <property type="protein sequence ID" value="MEJ8572399.1"/>
    <property type="molecule type" value="Genomic_DNA"/>
</dbReference>
<evidence type="ECO:0008006" key="4">
    <source>
        <dbReference type="Google" id="ProtNLM"/>
    </source>
</evidence>
<feature type="transmembrane region" description="Helical" evidence="1">
    <location>
        <begin position="16"/>
        <end position="36"/>
    </location>
</feature>
<proteinExistence type="predicted"/>
<comment type="caution">
    <text evidence="2">The sequence shown here is derived from an EMBL/GenBank/DDBJ whole genome shotgun (WGS) entry which is preliminary data.</text>
</comment>
<keyword evidence="3" id="KW-1185">Reference proteome</keyword>
<gene>
    <name evidence="2" type="ORF">V3328_12990</name>
</gene>
<keyword evidence="1" id="KW-1133">Transmembrane helix</keyword>
<name>A0AAW9RF63_9HYPH</name>
<dbReference type="AlphaFoldDB" id="A0AAW9RF63"/>
<evidence type="ECO:0000313" key="2">
    <source>
        <dbReference type="EMBL" id="MEJ8572399.1"/>
    </source>
</evidence>